<evidence type="ECO:0000256" key="11">
    <source>
        <dbReference type="ARBA" id="ARBA00023157"/>
    </source>
</evidence>
<keyword evidence="6" id="KW-0353">Hemolymph clotting</keyword>
<dbReference type="PROSITE" id="PS00134">
    <property type="entry name" value="TRYPSIN_HIS"/>
    <property type="match status" value="1"/>
</dbReference>
<dbReference type="SMR" id="B4N3K0"/>
<dbReference type="eggNOG" id="KOG3627">
    <property type="taxonomic scope" value="Eukaryota"/>
</dbReference>
<dbReference type="PANTHER" id="PTHR24252">
    <property type="entry name" value="ACROSIN-RELATED"/>
    <property type="match status" value="1"/>
</dbReference>
<dbReference type="GO" id="GO:0016020">
    <property type="term" value="C:membrane"/>
    <property type="evidence" value="ECO:0007669"/>
    <property type="project" value="UniProtKB-SubCell"/>
</dbReference>
<comment type="catalytic activity">
    <reaction evidence="13">
        <text>Selective cleavage of 103-Arg-|-Ser-104 and 124-Ile-|-Ile-125 bonds in Limulus clotting factor B to form activated factor B. Cleavage of -Pro-Arg-|-Xaa- bonds in synthetic substrates.</text>
        <dbReference type="EC" id="3.4.21.84"/>
    </reaction>
</comment>
<feature type="domain" description="Clip" evidence="18">
    <location>
        <begin position="209"/>
        <end position="265"/>
    </location>
</feature>
<dbReference type="InterPro" id="IPR031961">
    <property type="entry name" value="DUF4780"/>
</dbReference>
<gene>
    <name evidence="19" type="primary">Dwil\GK12860</name>
    <name evidence="19" type="ORF">Dwil_GK12860</name>
</gene>
<dbReference type="Gene3D" id="3.30.1640.30">
    <property type="match status" value="3"/>
</dbReference>
<organism evidence="19 20">
    <name type="scientific">Drosophila willistoni</name>
    <name type="common">Fruit fly</name>
    <dbReference type="NCBI Taxonomy" id="7260"/>
    <lineage>
        <taxon>Eukaryota</taxon>
        <taxon>Metazoa</taxon>
        <taxon>Ecdysozoa</taxon>
        <taxon>Arthropoda</taxon>
        <taxon>Hexapoda</taxon>
        <taxon>Insecta</taxon>
        <taxon>Pterygota</taxon>
        <taxon>Neoptera</taxon>
        <taxon>Endopterygota</taxon>
        <taxon>Diptera</taxon>
        <taxon>Brachycera</taxon>
        <taxon>Muscomorpha</taxon>
        <taxon>Ephydroidea</taxon>
        <taxon>Drosophilidae</taxon>
        <taxon>Drosophila</taxon>
        <taxon>Sophophora</taxon>
    </lineage>
</organism>
<dbReference type="SMART" id="SM00020">
    <property type="entry name" value="Tryp_SPc"/>
    <property type="match status" value="2"/>
</dbReference>
<protein>
    <recommendedName>
        <fullName evidence="14">limulus clotting factor C</fullName>
        <ecNumber evidence="14">3.4.21.84</ecNumber>
    </recommendedName>
</protein>
<name>B4N3K0_DROWI</name>
<dbReference type="OrthoDB" id="425190at2759"/>
<feature type="compositionally biased region" description="Polar residues" evidence="16">
    <location>
        <begin position="201"/>
        <end position="212"/>
    </location>
</feature>
<feature type="compositionally biased region" description="Low complexity" evidence="16">
    <location>
        <begin position="1014"/>
        <end position="1030"/>
    </location>
</feature>
<dbReference type="GO" id="GO:0042381">
    <property type="term" value="P:hemolymph coagulation"/>
    <property type="evidence" value="ECO:0007669"/>
    <property type="project" value="UniProtKB-KW"/>
</dbReference>
<dbReference type="PROSITE" id="PS50240">
    <property type="entry name" value="TRYPSIN_DOM"/>
    <property type="match status" value="2"/>
</dbReference>
<dbReference type="Pfam" id="PF00089">
    <property type="entry name" value="Trypsin"/>
    <property type="match status" value="2"/>
</dbReference>
<feature type="domain" description="Peptidase S1" evidence="17">
    <location>
        <begin position="1134"/>
        <end position="1381"/>
    </location>
</feature>
<dbReference type="FunFam" id="2.40.10.10:FF:000006">
    <property type="entry name" value="Serine proteinase stubble"/>
    <property type="match status" value="1"/>
</dbReference>
<evidence type="ECO:0000259" key="18">
    <source>
        <dbReference type="PROSITE" id="PS51888"/>
    </source>
</evidence>
<dbReference type="Proteomes" id="UP000007798">
    <property type="component" value="Unassembled WGS sequence"/>
</dbReference>
<evidence type="ECO:0000256" key="1">
    <source>
        <dbReference type="ARBA" id="ARBA00004606"/>
    </source>
</evidence>
<evidence type="ECO:0000313" key="20">
    <source>
        <dbReference type="Proteomes" id="UP000007798"/>
    </source>
</evidence>
<evidence type="ECO:0000256" key="12">
    <source>
        <dbReference type="ARBA" id="ARBA00024195"/>
    </source>
</evidence>
<dbReference type="InterPro" id="IPR033116">
    <property type="entry name" value="TRYPSIN_SER"/>
</dbReference>
<keyword evidence="20" id="KW-1185">Reference proteome</keyword>
<dbReference type="InterPro" id="IPR022700">
    <property type="entry name" value="CLIP"/>
</dbReference>
<feature type="domain" description="Clip" evidence="18">
    <location>
        <begin position="1040"/>
        <end position="1093"/>
    </location>
</feature>
<evidence type="ECO:0000256" key="4">
    <source>
        <dbReference type="ARBA" id="ARBA00022729"/>
    </source>
</evidence>
<evidence type="ECO:0000256" key="7">
    <source>
        <dbReference type="ARBA" id="ARBA00022825"/>
    </source>
</evidence>
<evidence type="ECO:0000256" key="14">
    <source>
        <dbReference type="ARBA" id="ARBA00066707"/>
    </source>
</evidence>
<dbReference type="PROSITE" id="PS00135">
    <property type="entry name" value="TRYPSIN_SER"/>
    <property type="match status" value="2"/>
</dbReference>
<dbReference type="GO" id="GO:0006508">
    <property type="term" value="P:proteolysis"/>
    <property type="evidence" value="ECO:0007669"/>
    <property type="project" value="UniProtKB-KW"/>
</dbReference>
<dbReference type="PROSITE" id="PS51888">
    <property type="entry name" value="CLIP"/>
    <property type="match status" value="3"/>
</dbReference>
<comment type="subcellular location">
    <subcellularLocation>
        <location evidence="1">Membrane</location>
        <topology evidence="1">Single-pass type II membrane protein</topology>
    </subcellularLocation>
</comment>
<evidence type="ECO:0000256" key="6">
    <source>
        <dbReference type="ARBA" id="ARBA00022820"/>
    </source>
</evidence>
<feature type="domain" description="Peptidase S1" evidence="17">
    <location>
        <begin position="356"/>
        <end position="601"/>
    </location>
</feature>
<evidence type="ECO:0000256" key="13">
    <source>
        <dbReference type="ARBA" id="ARBA00052079"/>
    </source>
</evidence>
<evidence type="ECO:0000256" key="15">
    <source>
        <dbReference type="RuleBase" id="RU363034"/>
    </source>
</evidence>
<keyword evidence="10" id="KW-0865">Zymogen</keyword>
<evidence type="ECO:0000256" key="3">
    <source>
        <dbReference type="ARBA" id="ARBA00022670"/>
    </source>
</evidence>
<keyword evidence="2" id="KW-0768">Sushi</keyword>
<keyword evidence="4" id="KW-0732">Signal</keyword>
<dbReference type="InParanoid" id="B4N3K0"/>
<feature type="domain" description="Clip" evidence="18">
    <location>
        <begin position="909"/>
        <end position="965"/>
    </location>
</feature>
<reference evidence="19 20" key="1">
    <citation type="journal article" date="2007" name="Nature">
        <title>Evolution of genes and genomes on the Drosophila phylogeny.</title>
        <authorList>
            <consortium name="Drosophila 12 Genomes Consortium"/>
            <person name="Clark A.G."/>
            <person name="Eisen M.B."/>
            <person name="Smith D.R."/>
            <person name="Bergman C.M."/>
            <person name="Oliver B."/>
            <person name="Markow T.A."/>
            <person name="Kaufman T.C."/>
            <person name="Kellis M."/>
            <person name="Gelbart W."/>
            <person name="Iyer V.N."/>
            <person name="Pollard D.A."/>
            <person name="Sackton T.B."/>
            <person name="Larracuente A.M."/>
            <person name="Singh N.D."/>
            <person name="Abad J.P."/>
            <person name="Abt D.N."/>
            <person name="Adryan B."/>
            <person name="Aguade M."/>
            <person name="Akashi H."/>
            <person name="Anderson W.W."/>
            <person name="Aquadro C.F."/>
            <person name="Ardell D.H."/>
            <person name="Arguello R."/>
            <person name="Artieri C.G."/>
            <person name="Barbash D.A."/>
            <person name="Barker D."/>
            <person name="Barsanti P."/>
            <person name="Batterham P."/>
            <person name="Batzoglou S."/>
            <person name="Begun D."/>
            <person name="Bhutkar A."/>
            <person name="Blanco E."/>
            <person name="Bosak S.A."/>
            <person name="Bradley R.K."/>
            <person name="Brand A.D."/>
            <person name="Brent M.R."/>
            <person name="Brooks A.N."/>
            <person name="Brown R.H."/>
            <person name="Butlin R.K."/>
            <person name="Caggese C."/>
            <person name="Calvi B.R."/>
            <person name="Bernardo de Carvalho A."/>
            <person name="Caspi A."/>
            <person name="Castrezana S."/>
            <person name="Celniker S.E."/>
            <person name="Chang J.L."/>
            <person name="Chapple C."/>
            <person name="Chatterji S."/>
            <person name="Chinwalla A."/>
            <person name="Civetta A."/>
            <person name="Clifton S.W."/>
            <person name="Comeron J.M."/>
            <person name="Costello J.C."/>
            <person name="Coyne J.A."/>
            <person name="Daub J."/>
            <person name="David R.G."/>
            <person name="Delcher A.L."/>
            <person name="Delehaunty K."/>
            <person name="Do C.B."/>
            <person name="Ebling H."/>
            <person name="Edwards K."/>
            <person name="Eickbush T."/>
            <person name="Evans J.D."/>
            <person name="Filipski A."/>
            <person name="Findeiss S."/>
            <person name="Freyhult E."/>
            <person name="Fulton L."/>
            <person name="Fulton R."/>
            <person name="Garcia A.C."/>
            <person name="Gardiner A."/>
            <person name="Garfield D.A."/>
            <person name="Garvin B.E."/>
            <person name="Gibson G."/>
            <person name="Gilbert D."/>
            <person name="Gnerre S."/>
            <person name="Godfrey J."/>
            <person name="Good R."/>
            <person name="Gotea V."/>
            <person name="Gravely B."/>
            <person name="Greenberg A.J."/>
            <person name="Griffiths-Jones S."/>
            <person name="Gross S."/>
            <person name="Guigo R."/>
            <person name="Gustafson E.A."/>
            <person name="Haerty W."/>
            <person name="Hahn M.W."/>
            <person name="Halligan D.L."/>
            <person name="Halpern A.L."/>
            <person name="Halter G.M."/>
            <person name="Han M.V."/>
            <person name="Heger A."/>
            <person name="Hillier L."/>
            <person name="Hinrichs A.S."/>
            <person name="Holmes I."/>
            <person name="Hoskins R.A."/>
            <person name="Hubisz M.J."/>
            <person name="Hultmark D."/>
            <person name="Huntley M.A."/>
            <person name="Jaffe D.B."/>
            <person name="Jagadeeshan S."/>
            <person name="Jeck W.R."/>
            <person name="Johnson J."/>
            <person name="Jones C.D."/>
            <person name="Jordan W.C."/>
            <person name="Karpen G.H."/>
            <person name="Kataoka E."/>
            <person name="Keightley P.D."/>
            <person name="Kheradpour P."/>
            <person name="Kirkness E.F."/>
            <person name="Koerich L.B."/>
            <person name="Kristiansen K."/>
            <person name="Kudrna D."/>
            <person name="Kulathinal R.J."/>
            <person name="Kumar S."/>
            <person name="Kwok R."/>
            <person name="Lander E."/>
            <person name="Langley C.H."/>
            <person name="Lapoint R."/>
            <person name="Lazzaro B.P."/>
            <person name="Lee S.J."/>
            <person name="Levesque L."/>
            <person name="Li R."/>
            <person name="Lin C.F."/>
            <person name="Lin M.F."/>
            <person name="Lindblad-Toh K."/>
            <person name="Llopart A."/>
            <person name="Long M."/>
            <person name="Low L."/>
            <person name="Lozovsky E."/>
            <person name="Lu J."/>
            <person name="Luo M."/>
            <person name="Machado C.A."/>
            <person name="Makalowski W."/>
            <person name="Marzo M."/>
            <person name="Matsuda M."/>
            <person name="Matzkin L."/>
            <person name="McAllister B."/>
            <person name="McBride C.S."/>
            <person name="McKernan B."/>
            <person name="McKernan K."/>
            <person name="Mendez-Lago M."/>
            <person name="Minx P."/>
            <person name="Mollenhauer M.U."/>
            <person name="Montooth K."/>
            <person name="Mount S.M."/>
            <person name="Mu X."/>
            <person name="Myers E."/>
            <person name="Negre B."/>
            <person name="Newfeld S."/>
            <person name="Nielsen R."/>
            <person name="Noor M.A."/>
            <person name="O'Grady P."/>
            <person name="Pachter L."/>
            <person name="Papaceit M."/>
            <person name="Parisi M.J."/>
            <person name="Parisi M."/>
            <person name="Parts L."/>
            <person name="Pedersen J.S."/>
            <person name="Pesole G."/>
            <person name="Phillippy A.M."/>
            <person name="Ponting C.P."/>
            <person name="Pop M."/>
            <person name="Porcelli D."/>
            <person name="Powell J.R."/>
            <person name="Prohaska S."/>
            <person name="Pruitt K."/>
            <person name="Puig M."/>
            <person name="Quesneville H."/>
            <person name="Ram K.R."/>
            <person name="Rand D."/>
            <person name="Rasmussen M.D."/>
            <person name="Reed L.K."/>
            <person name="Reenan R."/>
            <person name="Reily A."/>
            <person name="Remington K.A."/>
            <person name="Rieger T.T."/>
            <person name="Ritchie M.G."/>
            <person name="Robin C."/>
            <person name="Rogers Y.H."/>
            <person name="Rohde C."/>
            <person name="Rozas J."/>
            <person name="Rubenfield M.J."/>
            <person name="Ruiz A."/>
            <person name="Russo S."/>
            <person name="Salzberg S.L."/>
            <person name="Sanchez-Gracia A."/>
            <person name="Saranga D.J."/>
            <person name="Sato H."/>
            <person name="Schaeffer S.W."/>
            <person name="Schatz M.C."/>
            <person name="Schlenke T."/>
            <person name="Schwartz R."/>
            <person name="Segarra C."/>
            <person name="Singh R.S."/>
            <person name="Sirot L."/>
            <person name="Sirota M."/>
            <person name="Sisneros N.B."/>
            <person name="Smith C.D."/>
            <person name="Smith T.F."/>
            <person name="Spieth J."/>
            <person name="Stage D.E."/>
            <person name="Stark A."/>
            <person name="Stephan W."/>
            <person name="Strausberg R.L."/>
            <person name="Strempel S."/>
            <person name="Sturgill D."/>
            <person name="Sutton G."/>
            <person name="Sutton G.G."/>
            <person name="Tao W."/>
            <person name="Teichmann S."/>
            <person name="Tobari Y.N."/>
            <person name="Tomimura Y."/>
            <person name="Tsolas J.M."/>
            <person name="Valente V.L."/>
            <person name="Venter E."/>
            <person name="Venter J.C."/>
            <person name="Vicario S."/>
            <person name="Vieira F.G."/>
            <person name="Vilella A.J."/>
            <person name="Villasante A."/>
            <person name="Walenz B."/>
            <person name="Wang J."/>
            <person name="Wasserman M."/>
            <person name="Watts T."/>
            <person name="Wilson D."/>
            <person name="Wilson R.K."/>
            <person name="Wing R.A."/>
            <person name="Wolfner M.F."/>
            <person name="Wong A."/>
            <person name="Wong G.K."/>
            <person name="Wu C.I."/>
            <person name="Wu G."/>
            <person name="Yamamoto D."/>
            <person name="Yang H.P."/>
            <person name="Yang S.P."/>
            <person name="Yorke J.A."/>
            <person name="Yoshida K."/>
            <person name="Zdobnov E."/>
            <person name="Zhang P."/>
            <person name="Zhang Y."/>
            <person name="Zimin A.V."/>
            <person name="Baldwin J."/>
            <person name="Abdouelleil A."/>
            <person name="Abdulkadir J."/>
            <person name="Abebe A."/>
            <person name="Abera B."/>
            <person name="Abreu J."/>
            <person name="Acer S.C."/>
            <person name="Aftuck L."/>
            <person name="Alexander A."/>
            <person name="An P."/>
            <person name="Anderson E."/>
            <person name="Anderson S."/>
            <person name="Arachi H."/>
            <person name="Azer M."/>
            <person name="Bachantsang P."/>
            <person name="Barry A."/>
            <person name="Bayul T."/>
            <person name="Berlin A."/>
            <person name="Bessette D."/>
            <person name="Bloom T."/>
            <person name="Blye J."/>
            <person name="Boguslavskiy L."/>
            <person name="Bonnet C."/>
            <person name="Boukhgalter B."/>
            <person name="Bourzgui I."/>
            <person name="Brown A."/>
            <person name="Cahill P."/>
            <person name="Channer S."/>
            <person name="Cheshatsang Y."/>
            <person name="Chuda L."/>
            <person name="Citroen M."/>
            <person name="Collymore A."/>
            <person name="Cooke P."/>
            <person name="Costello M."/>
            <person name="D'Aco K."/>
            <person name="Daza R."/>
            <person name="De Haan G."/>
            <person name="DeGray S."/>
            <person name="DeMaso C."/>
            <person name="Dhargay N."/>
            <person name="Dooley K."/>
            <person name="Dooley E."/>
            <person name="Doricent M."/>
            <person name="Dorje P."/>
            <person name="Dorjee K."/>
            <person name="Dupes A."/>
            <person name="Elong R."/>
            <person name="Falk J."/>
            <person name="Farina A."/>
            <person name="Faro S."/>
            <person name="Ferguson D."/>
            <person name="Fisher S."/>
            <person name="Foley C.D."/>
            <person name="Franke A."/>
            <person name="Friedrich D."/>
            <person name="Gadbois L."/>
            <person name="Gearin G."/>
            <person name="Gearin C.R."/>
            <person name="Giannoukos G."/>
            <person name="Goode T."/>
            <person name="Graham J."/>
            <person name="Grandbois E."/>
            <person name="Grewal S."/>
            <person name="Gyaltsen K."/>
            <person name="Hafez N."/>
            <person name="Hagos B."/>
            <person name="Hall J."/>
            <person name="Henson C."/>
            <person name="Hollinger A."/>
            <person name="Honan T."/>
            <person name="Huard M.D."/>
            <person name="Hughes L."/>
            <person name="Hurhula B."/>
            <person name="Husby M.E."/>
            <person name="Kamat A."/>
            <person name="Kanga B."/>
            <person name="Kashin S."/>
            <person name="Khazanovich D."/>
            <person name="Kisner P."/>
            <person name="Lance K."/>
            <person name="Lara M."/>
            <person name="Lee W."/>
            <person name="Lennon N."/>
            <person name="Letendre F."/>
            <person name="LeVine R."/>
            <person name="Lipovsky A."/>
            <person name="Liu X."/>
            <person name="Liu J."/>
            <person name="Liu S."/>
            <person name="Lokyitsang T."/>
            <person name="Lokyitsang Y."/>
            <person name="Lubonja R."/>
            <person name="Lui A."/>
            <person name="MacDonald P."/>
            <person name="Magnisalis V."/>
            <person name="Maru K."/>
            <person name="Matthews C."/>
            <person name="McCusker W."/>
            <person name="McDonough S."/>
            <person name="Mehta T."/>
            <person name="Meldrim J."/>
            <person name="Meneus L."/>
            <person name="Mihai O."/>
            <person name="Mihalev A."/>
            <person name="Mihova T."/>
            <person name="Mittelman R."/>
            <person name="Mlenga V."/>
            <person name="Montmayeur A."/>
            <person name="Mulrain L."/>
            <person name="Navidi A."/>
            <person name="Naylor J."/>
            <person name="Negash T."/>
            <person name="Nguyen T."/>
            <person name="Nguyen N."/>
            <person name="Nicol R."/>
            <person name="Norbu C."/>
            <person name="Norbu N."/>
            <person name="Novod N."/>
            <person name="O'Neill B."/>
            <person name="Osman S."/>
            <person name="Markiewicz E."/>
            <person name="Oyono O.L."/>
            <person name="Patti C."/>
            <person name="Phunkhang P."/>
            <person name="Pierre F."/>
            <person name="Priest M."/>
            <person name="Raghuraman S."/>
            <person name="Rege F."/>
            <person name="Reyes R."/>
            <person name="Rise C."/>
            <person name="Rogov P."/>
            <person name="Ross K."/>
            <person name="Ryan E."/>
            <person name="Settipalli S."/>
            <person name="Shea T."/>
            <person name="Sherpa N."/>
            <person name="Shi L."/>
            <person name="Shih D."/>
            <person name="Sparrow T."/>
            <person name="Spaulding J."/>
            <person name="Stalker J."/>
            <person name="Stange-Thomann N."/>
            <person name="Stavropoulos S."/>
            <person name="Stone C."/>
            <person name="Strader C."/>
            <person name="Tesfaye S."/>
            <person name="Thomson T."/>
            <person name="Thoulutsang Y."/>
            <person name="Thoulutsang D."/>
            <person name="Topham K."/>
            <person name="Topping I."/>
            <person name="Tsamla T."/>
            <person name="Vassiliev H."/>
            <person name="Vo A."/>
            <person name="Wangchuk T."/>
            <person name="Wangdi T."/>
            <person name="Weiand M."/>
            <person name="Wilkinson J."/>
            <person name="Wilson A."/>
            <person name="Yadav S."/>
            <person name="Young G."/>
            <person name="Yu Q."/>
            <person name="Zembek L."/>
            <person name="Zhong D."/>
            <person name="Zimmer A."/>
            <person name="Zwirko Z."/>
            <person name="Jaffe D.B."/>
            <person name="Alvarez P."/>
            <person name="Brockman W."/>
            <person name="Butler J."/>
            <person name="Chin C."/>
            <person name="Gnerre S."/>
            <person name="Grabherr M."/>
            <person name="Kleber M."/>
            <person name="Mauceli E."/>
            <person name="MacCallum I."/>
        </authorList>
    </citation>
    <scope>NUCLEOTIDE SEQUENCE [LARGE SCALE GENOMIC DNA]</scope>
    <source>
        <strain evidence="20">Tucson 14030-0811.24</strain>
    </source>
</reference>
<dbReference type="PANTHER" id="PTHR24252:SF7">
    <property type="entry name" value="HYALIN"/>
    <property type="match status" value="1"/>
</dbReference>
<dbReference type="InterPro" id="IPR038565">
    <property type="entry name" value="CLIP_sf"/>
</dbReference>
<dbReference type="InterPro" id="IPR001314">
    <property type="entry name" value="Peptidase_S1A"/>
</dbReference>
<dbReference type="Gene3D" id="2.40.10.10">
    <property type="entry name" value="Trypsin-like serine proteases"/>
    <property type="match status" value="3"/>
</dbReference>
<dbReference type="CDD" id="cd00190">
    <property type="entry name" value="Tryp_SPc"/>
    <property type="match status" value="2"/>
</dbReference>
<dbReference type="InterPro" id="IPR018114">
    <property type="entry name" value="TRYPSIN_HIS"/>
</dbReference>
<dbReference type="Pfam" id="PF16012">
    <property type="entry name" value="DUF4780"/>
    <property type="match status" value="1"/>
</dbReference>
<feature type="region of interest" description="Disordered" evidence="16">
    <location>
        <begin position="185"/>
        <end position="213"/>
    </location>
</feature>
<evidence type="ECO:0000256" key="2">
    <source>
        <dbReference type="ARBA" id="ARBA00022659"/>
    </source>
</evidence>
<dbReference type="SUPFAM" id="SSF50494">
    <property type="entry name" value="Trypsin-like serine proteases"/>
    <property type="match status" value="2"/>
</dbReference>
<evidence type="ECO:0000313" key="19">
    <source>
        <dbReference type="EMBL" id="EDW79205.2"/>
    </source>
</evidence>
<comment type="similarity">
    <text evidence="12">Belongs to the peptidase S1 family. CLIP subfamily.</text>
</comment>
<dbReference type="MEROPS" id="S01.213"/>
<sequence>MLLEEFCIKVYFWPFLSYLASIKGLCPLYPTGYLPVYPLPPPNGPLTPPPPPPFSSLPPLPLPVPPVGPPYMPPSTSVVIPTFQPTPPFPQTSATPPFTPPLTSVTPPFPPPTTITTTTTSSSSTSTTIGTTLPLPTCPSQPLVCLPGGMRPLPNCPCIDPRQQNSRLVASTGQIGSDMMIFMPLNPGPQRRRRRRPQGQLIQSTPPSSCQDARSRWGNCLPLTACPQLVEEYQSKGQSSGSNEFQQFLGQSICGYDGSSFLICCALDHAISNRSPKDLMIQPPPATSPSNSFHFSPLGPITTLGPQVPVFQPTPPLNQGQRVNNNPNPNANLNFPPTNASPLPMCGVSMATSNRVVGGQEARRAAYPWIAALGYFDDINRSALKFLCAGSLINGRYVLTSAHCINAMLTLVRLGAHDLSRPSEQGAFDFHIKRTVIHDQFDLNSIANDIALIELNGMAVFTATIAPICLPESNKFLQNDFVGMNPFVAGWGAAKHQGPTSQVLRDAQVPIVSRQICEMNYKSVFQFVQFSDKLICAGSSSVDACQGDSGGPLMMPQLEGNLYRFYLLGIVSFGYECARPNFPGVYTRVASYIPWIKQLVMKLPISASIYELKRELQSLLNIQEPLEICTSDVTLADSVLLTEIAGLGNNEQIKPIVSCYEGNNFVCLIRFSLEAEDIALPLVDNSVSDSSIEVKVESEMEMEPDVTTGQHPPYMNILPEKRPFIVVVSSCAKNFSDLFEGFFDILLRFGDVRSLDFNDVTPVAEYHGRLYIAAANEETREWVASSVCSIGLYEAAGFIDFLHLTAARVTWPKVETCLLRIFTLLEQQNTDIKTEKWAVCKRRRRESLEYKHTNIRQSLISIYDPISSSNMQLAPRNSVVLTIVVASLQLLLLANRAFAQFDRRQVRQNCITPENYYGSCVTLSYCPQVTNVFQIADRNTAQRYVIALQRSCGTRSFNGDPVVCCTRPINNPVTARPNTNPFFTTEGTFVWPNPQPLPDPEPQPQPQPQPNPFLPTRATTTTTTPAPTTSAQIVEPRGRACRTPKLEIGDCIDIKSCSSLLNELRAKQTDPSFANYLQASNKICGGIGSMVCCPNGQVEVTTPTPRPVNTNEVPRRFVTLEEGCGYTLNSYKKIVGGEVSRKGAWPWIALIGYDDASVTPFKCGGTLITARHVITAAHCIIESLSFVRLGEHDLSTETETTHVDIPVARYEAHAEYNRRNGRSDIAILFLESNVQFTNKIGPICMPNAPSLLRKSYIGYQPFVAGWGRTMEGGESALVLNELQIPVLPNEQCRESYKKQNRSFTLDQFDPAIICAGVLTGGKDTCQGDSGGPLMVPEDYKKAVRFYLIGVVSYGIGCARPNVPGVYTSIQYFMPWITERVQNTQ</sequence>
<accession>B4N3K0</accession>
<dbReference type="HOGENOM" id="CLU_006842_0_3_1"/>
<dbReference type="Pfam" id="PF12032">
    <property type="entry name" value="CLIP"/>
    <property type="match status" value="3"/>
</dbReference>
<keyword evidence="11" id="KW-1015">Disulfide bond</keyword>
<dbReference type="EMBL" id="CH964095">
    <property type="protein sequence ID" value="EDW79205.2"/>
    <property type="molecule type" value="Genomic_DNA"/>
</dbReference>
<dbReference type="InterPro" id="IPR001254">
    <property type="entry name" value="Trypsin_dom"/>
</dbReference>
<keyword evidence="7 15" id="KW-0720">Serine protease</keyword>
<keyword evidence="5 15" id="KW-0378">Hydrolase</keyword>
<evidence type="ECO:0000256" key="8">
    <source>
        <dbReference type="ARBA" id="ARBA00022837"/>
    </source>
</evidence>
<keyword evidence="8" id="KW-0106">Calcium</keyword>
<evidence type="ECO:0000256" key="10">
    <source>
        <dbReference type="ARBA" id="ARBA00023145"/>
    </source>
</evidence>
<feature type="compositionally biased region" description="Pro residues" evidence="16">
    <location>
        <begin position="993"/>
        <end position="1013"/>
    </location>
</feature>
<dbReference type="SMART" id="SM00680">
    <property type="entry name" value="CLIP"/>
    <property type="match status" value="3"/>
</dbReference>
<dbReference type="EC" id="3.4.21.84" evidence="14"/>
<proteinExistence type="inferred from homology"/>
<evidence type="ECO:0000259" key="17">
    <source>
        <dbReference type="PROSITE" id="PS50240"/>
    </source>
</evidence>
<dbReference type="PRINTS" id="PR00722">
    <property type="entry name" value="CHYMOTRYPSIN"/>
</dbReference>
<evidence type="ECO:0000256" key="9">
    <source>
        <dbReference type="ARBA" id="ARBA00022968"/>
    </source>
</evidence>
<dbReference type="InterPro" id="IPR009003">
    <property type="entry name" value="Peptidase_S1_PA"/>
</dbReference>
<keyword evidence="9" id="KW-0812">Transmembrane</keyword>
<dbReference type="InterPro" id="IPR043504">
    <property type="entry name" value="Peptidase_S1_PA_chymotrypsin"/>
</dbReference>
<feature type="region of interest" description="Disordered" evidence="16">
    <location>
        <begin position="987"/>
        <end position="1030"/>
    </location>
</feature>
<evidence type="ECO:0000256" key="5">
    <source>
        <dbReference type="ARBA" id="ARBA00022801"/>
    </source>
</evidence>
<dbReference type="GO" id="GO:0004252">
    <property type="term" value="F:serine-type endopeptidase activity"/>
    <property type="evidence" value="ECO:0007669"/>
    <property type="project" value="InterPro"/>
</dbReference>
<evidence type="ECO:0000256" key="16">
    <source>
        <dbReference type="SAM" id="MobiDB-lite"/>
    </source>
</evidence>
<keyword evidence="9" id="KW-0735">Signal-anchor</keyword>
<keyword evidence="3 15" id="KW-0645">Protease</keyword>
<dbReference type="FunFam" id="2.40.10.10:FF:000120">
    <property type="entry name" value="Putative serine protease"/>
    <property type="match status" value="1"/>
</dbReference>